<reference evidence="1" key="1">
    <citation type="submission" date="2014-11" db="EMBL/GenBank/DDBJ databases">
        <authorList>
            <person name="Amaro Gonzalez C."/>
        </authorList>
    </citation>
    <scope>NUCLEOTIDE SEQUENCE</scope>
</reference>
<protein>
    <submittedName>
        <fullName evidence="1">Uncharacterized protein</fullName>
    </submittedName>
</protein>
<reference evidence="1" key="2">
    <citation type="journal article" date="2015" name="Fish Shellfish Immunol.">
        <title>Early steps in the European eel (Anguilla anguilla)-Vibrio vulnificus interaction in the gills: Role of the RtxA13 toxin.</title>
        <authorList>
            <person name="Callol A."/>
            <person name="Pajuelo D."/>
            <person name="Ebbesson L."/>
            <person name="Teles M."/>
            <person name="MacKenzie S."/>
            <person name="Amaro C."/>
        </authorList>
    </citation>
    <scope>NUCLEOTIDE SEQUENCE</scope>
</reference>
<dbReference type="EMBL" id="GBXM01053253">
    <property type="protein sequence ID" value="JAH55324.1"/>
    <property type="molecule type" value="Transcribed_RNA"/>
</dbReference>
<sequence>MCIYIRYCFFLGCAYMVFKRLADESVSFSLSHTHRYI</sequence>
<name>A0A0E9TNR5_ANGAN</name>
<dbReference type="AlphaFoldDB" id="A0A0E9TNR5"/>
<accession>A0A0E9TNR5</accession>
<proteinExistence type="predicted"/>
<organism evidence="1">
    <name type="scientific">Anguilla anguilla</name>
    <name type="common">European freshwater eel</name>
    <name type="synonym">Muraena anguilla</name>
    <dbReference type="NCBI Taxonomy" id="7936"/>
    <lineage>
        <taxon>Eukaryota</taxon>
        <taxon>Metazoa</taxon>
        <taxon>Chordata</taxon>
        <taxon>Craniata</taxon>
        <taxon>Vertebrata</taxon>
        <taxon>Euteleostomi</taxon>
        <taxon>Actinopterygii</taxon>
        <taxon>Neopterygii</taxon>
        <taxon>Teleostei</taxon>
        <taxon>Anguilliformes</taxon>
        <taxon>Anguillidae</taxon>
        <taxon>Anguilla</taxon>
    </lineage>
</organism>
<evidence type="ECO:0000313" key="1">
    <source>
        <dbReference type="EMBL" id="JAH55324.1"/>
    </source>
</evidence>